<keyword evidence="3" id="KW-1185">Reference proteome</keyword>
<dbReference type="PROSITE" id="PS00061">
    <property type="entry name" value="ADH_SHORT"/>
    <property type="match status" value="1"/>
</dbReference>
<dbReference type="CDD" id="cd05233">
    <property type="entry name" value="SDR_c"/>
    <property type="match status" value="1"/>
</dbReference>
<dbReference type="SUPFAM" id="SSF51735">
    <property type="entry name" value="NAD(P)-binding Rossmann-fold domains"/>
    <property type="match status" value="1"/>
</dbReference>
<evidence type="ECO:0000313" key="2">
    <source>
        <dbReference type="EMBL" id="QDV33147.1"/>
    </source>
</evidence>
<evidence type="ECO:0000256" key="1">
    <source>
        <dbReference type="ARBA" id="ARBA00006484"/>
    </source>
</evidence>
<dbReference type="InterPro" id="IPR002347">
    <property type="entry name" value="SDR_fam"/>
</dbReference>
<dbReference type="PANTHER" id="PTHR42760:SF105">
    <property type="entry name" value="SORBITOL-6-PHOSPHATE 2-DEHYDROGENASE"/>
    <property type="match status" value="1"/>
</dbReference>
<name>A0A518GX42_9BACT</name>
<dbReference type="Proteomes" id="UP000317835">
    <property type="component" value="Chromosome"/>
</dbReference>
<dbReference type="OrthoDB" id="286404at2"/>
<dbReference type="PRINTS" id="PR00081">
    <property type="entry name" value="GDHRDH"/>
</dbReference>
<comment type="similarity">
    <text evidence="1">Belongs to the short-chain dehydrogenases/reductases (SDR) family.</text>
</comment>
<evidence type="ECO:0000313" key="3">
    <source>
        <dbReference type="Proteomes" id="UP000317835"/>
    </source>
</evidence>
<dbReference type="RefSeq" id="WP_145267556.1">
    <property type="nucleotide sequence ID" value="NZ_CP036426.1"/>
</dbReference>
<dbReference type="PANTHER" id="PTHR42760">
    <property type="entry name" value="SHORT-CHAIN DEHYDROGENASES/REDUCTASES FAMILY MEMBER"/>
    <property type="match status" value="1"/>
</dbReference>
<dbReference type="InterPro" id="IPR036291">
    <property type="entry name" value="NAD(P)-bd_dom_sf"/>
</dbReference>
<protein>
    <submittedName>
        <fullName evidence="2">3-oxoacyl-[acyl-carrier-protein] reductase FabG</fullName>
        <ecNumber evidence="2">1.1.1.100</ecNumber>
    </submittedName>
</protein>
<accession>A0A518GX42</accession>
<reference evidence="2 3" key="1">
    <citation type="submission" date="2019-02" db="EMBL/GenBank/DDBJ databases">
        <title>Deep-cultivation of Planctomycetes and their phenomic and genomic characterization uncovers novel biology.</title>
        <authorList>
            <person name="Wiegand S."/>
            <person name="Jogler M."/>
            <person name="Boedeker C."/>
            <person name="Pinto D."/>
            <person name="Vollmers J."/>
            <person name="Rivas-Marin E."/>
            <person name="Kohn T."/>
            <person name="Peeters S.H."/>
            <person name="Heuer A."/>
            <person name="Rast P."/>
            <person name="Oberbeckmann S."/>
            <person name="Bunk B."/>
            <person name="Jeske O."/>
            <person name="Meyerdierks A."/>
            <person name="Storesund J.E."/>
            <person name="Kallscheuer N."/>
            <person name="Luecker S."/>
            <person name="Lage O.M."/>
            <person name="Pohl T."/>
            <person name="Merkel B.J."/>
            <person name="Hornburger P."/>
            <person name="Mueller R.-W."/>
            <person name="Bruemmer F."/>
            <person name="Labrenz M."/>
            <person name="Spormann A.M."/>
            <person name="Op den Camp H."/>
            <person name="Overmann J."/>
            <person name="Amann R."/>
            <person name="Jetten M.S.M."/>
            <person name="Mascher T."/>
            <person name="Medema M.H."/>
            <person name="Devos D.P."/>
            <person name="Kaster A.-K."/>
            <person name="Ovreas L."/>
            <person name="Rohde M."/>
            <person name="Galperin M.Y."/>
            <person name="Jogler C."/>
        </authorList>
    </citation>
    <scope>NUCLEOTIDE SEQUENCE [LARGE SCALE GENOMIC DNA]</scope>
    <source>
        <strain evidence="2 3">ElP</strain>
    </source>
</reference>
<dbReference type="PRINTS" id="PR00080">
    <property type="entry name" value="SDRFAMILY"/>
</dbReference>
<dbReference type="KEGG" id="tpla:ElP_09890"/>
<gene>
    <name evidence="2" type="primary">fabG_2</name>
    <name evidence="2" type="ORF">ElP_09890</name>
</gene>
<dbReference type="AlphaFoldDB" id="A0A518GX42"/>
<dbReference type="GO" id="GO:0004316">
    <property type="term" value="F:3-oxoacyl-[acyl-carrier-protein] reductase (NADPH) activity"/>
    <property type="evidence" value="ECO:0007669"/>
    <property type="project" value="UniProtKB-EC"/>
</dbReference>
<proteinExistence type="inferred from homology"/>
<dbReference type="Pfam" id="PF13561">
    <property type="entry name" value="adh_short_C2"/>
    <property type="match status" value="1"/>
</dbReference>
<organism evidence="2 3">
    <name type="scientific">Tautonia plasticadhaerens</name>
    <dbReference type="NCBI Taxonomy" id="2527974"/>
    <lineage>
        <taxon>Bacteria</taxon>
        <taxon>Pseudomonadati</taxon>
        <taxon>Planctomycetota</taxon>
        <taxon>Planctomycetia</taxon>
        <taxon>Isosphaerales</taxon>
        <taxon>Isosphaeraceae</taxon>
        <taxon>Tautonia</taxon>
    </lineage>
</organism>
<dbReference type="EC" id="1.1.1.100" evidence="2"/>
<dbReference type="InterPro" id="IPR020904">
    <property type="entry name" value="Sc_DH/Rdtase_CS"/>
</dbReference>
<keyword evidence="2" id="KW-0560">Oxidoreductase</keyword>
<sequence>MRIDLGGEVAMVFGAARGIGRAIAEGFSEAGATVAYVDRSPTVGFVAGQYRRHSGRKTAAFVADVTDAELMRQVADDAFRDLGRVDHLVYAAAVGSGKFGMPFWNLEPGDWDRVLRVNLLGAVHVAHAFGPLLAEAGRGSMTMIGSVSGQIGSQTDPPYSASKAALINFAQCAARDLAPSGVRVNTINPGMVDTPLNRSVYEAWAATQPRASRQGWEDWSSEKIRRLVPLGRWQEPEDIASMAVFLASPMARNVTGQTINVDGGYVMHW</sequence>
<dbReference type="Gene3D" id="3.40.50.720">
    <property type="entry name" value="NAD(P)-binding Rossmann-like Domain"/>
    <property type="match status" value="1"/>
</dbReference>
<dbReference type="EMBL" id="CP036426">
    <property type="protein sequence ID" value="QDV33147.1"/>
    <property type="molecule type" value="Genomic_DNA"/>
</dbReference>
<dbReference type="FunFam" id="3.40.50.720:FF:000084">
    <property type="entry name" value="Short-chain dehydrogenase reductase"/>
    <property type="match status" value="1"/>
</dbReference>